<dbReference type="RefSeq" id="XP_064850978.1">
    <property type="nucleotide sequence ID" value="XM_064994906.1"/>
</dbReference>
<dbReference type="SUPFAM" id="SSF53335">
    <property type="entry name" value="S-adenosyl-L-methionine-dependent methyltransferases"/>
    <property type="match status" value="1"/>
</dbReference>
<keyword evidence="3" id="KW-1185">Reference proteome</keyword>
<dbReference type="InterPro" id="IPR019410">
    <property type="entry name" value="Methyltransf_16"/>
</dbReference>
<proteinExistence type="predicted"/>
<dbReference type="Gene3D" id="3.40.50.150">
    <property type="entry name" value="Vaccinia Virus protein VP39"/>
    <property type="match status" value="1"/>
</dbReference>
<evidence type="ECO:0000256" key="1">
    <source>
        <dbReference type="SAM" id="MobiDB-lite"/>
    </source>
</evidence>
<gene>
    <name evidence="2" type="ORF">DASC09_013030</name>
</gene>
<keyword evidence="2" id="KW-0489">Methyltransferase</keyword>
<accession>A0AAV5QGK7</accession>
<dbReference type="AlphaFoldDB" id="A0AAV5QGK7"/>
<dbReference type="EMBL" id="BTFZ01000002">
    <property type="protein sequence ID" value="GMM33978.1"/>
    <property type="molecule type" value="Genomic_DNA"/>
</dbReference>
<comment type="caution">
    <text evidence="2">The sequence shown here is derived from an EMBL/GenBank/DDBJ whole genome shotgun (WGS) entry which is preliminary data.</text>
</comment>
<dbReference type="GO" id="GO:0032259">
    <property type="term" value="P:methylation"/>
    <property type="evidence" value="ECO:0007669"/>
    <property type="project" value="UniProtKB-KW"/>
</dbReference>
<feature type="region of interest" description="Disordered" evidence="1">
    <location>
        <begin position="27"/>
        <end position="53"/>
    </location>
</feature>
<feature type="region of interest" description="Disordered" evidence="1">
    <location>
        <begin position="1"/>
        <end position="20"/>
    </location>
</feature>
<dbReference type="PANTHER" id="PTHR14614:SF156">
    <property type="entry name" value="PROTEIN-LYSINE N-METHYLTRANSFERASE EFM2"/>
    <property type="match status" value="1"/>
</dbReference>
<dbReference type="Pfam" id="PF10294">
    <property type="entry name" value="Methyltransf_16"/>
    <property type="match status" value="1"/>
</dbReference>
<dbReference type="InterPro" id="IPR029063">
    <property type="entry name" value="SAM-dependent_MTases_sf"/>
</dbReference>
<dbReference type="PANTHER" id="PTHR14614">
    <property type="entry name" value="HEPATOCELLULAR CARCINOMA-ASSOCIATED ANTIGEN"/>
    <property type="match status" value="1"/>
</dbReference>
<protein>
    <submittedName>
        <fullName evidence="2">S-adenosylmethionine-dependent methyltransferase</fullName>
    </submittedName>
</protein>
<evidence type="ECO:0000313" key="3">
    <source>
        <dbReference type="Proteomes" id="UP001360560"/>
    </source>
</evidence>
<dbReference type="GO" id="GO:0008757">
    <property type="term" value="F:S-adenosylmethionine-dependent methyltransferase activity"/>
    <property type="evidence" value="ECO:0007669"/>
    <property type="project" value="UniProtKB-ARBA"/>
</dbReference>
<sequence>MEDFDPLDLFSPDERPSVENVQIEEHANCSLKESETPEDSQVSNDSDDEQEEQEVVHILDLPHISLKPSFSNLLFILKLFQPEVQYNFSSKPAGFTTVNHDSINDKEFFNSKGISEEDVVESIAWFTNLSLTKLIKPSNLKTIPYLRFSSPLEFFNYITSIVSSDLSWIQGATLKETNKLRDEIWKAAGLRLAENCGRTAQPEFVRSIVFDCVANSKFNVKLKEPSLTEDNLGLKTWGSSLILAERLIKNYYNDEEKKNYLRHPILELGAGTGLVGMACGIIEKENIISMENENTLTKNMNKIFLTDLPAIIPNLQDNVNLNNLSSICEVQALDWQDPSSFDEELGIFGATNLFKTIILSDPVYSSSHPYLIVNMIKRYLDFENHGTVLLELPEREKFEEVRELLWGLIKDDEKLSCLKLVDEDIENGFDDFGKQRLIFKHWIS</sequence>
<dbReference type="GO" id="GO:0005829">
    <property type="term" value="C:cytosol"/>
    <property type="evidence" value="ECO:0007669"/>
    <property type="project" value="TreeGrafter"/>
</dbReference>
<dbReference type="Proteomes" id="UP001360560">
    <property type="component" value="Unassembled WGS sequence"/>
</dbReference>
<name>A0AAV5QGK7_9ASCO</name>
<dbReference type="GeneID" id="90071957"/>
<organism evidence="2 3">
    <name type="scientific">Saccharomycopsis crataegensis</name>
    <dbReference type="NCBI Taxonomy" id="43959"/>
    <lineage>
        <taxon>Eukaryota</taxon>
        <taxon>Fungi</taxon>
        <taxon>Dikarya</taxon>
        <taxon>Ascomycota</taxon>
        <taxon>Saccharomycotina</taxon>
        <taxon>Saccharomycetes</taxon>
        <taxon>Saccharomycopsidaceae</taxon>
        <taxon>Saccharomycopsis</taxon>
    </lineage>
</organism>
<reference evidence="2 3" key="1">
    <citation type="journal article" date="2023" name="Elife">
        <title>Identification of key yeast species and microbe-microbe interactions impacting larval growth of Drosophila in the wild.</title>
        <authorList>
            <person name="Mure A."/>
            <person name="Sugiura Y."/>
            <person name="Maeda R."/>
            <person name="Honda K."/>
            <person name="Sakurai N."/>
            <person name="Takahashi Y."/>
            <person name="Watada M."/>
            <person name="Katoh T."/>
            <person name="Gotoh A."/>
            <person name="Gotoh Y."/>
            <person name="Taniguchi I."/>
            <person name="Nakamura K."/>
            <person name="Hayashi T."/>
            <person name="Katayama T."/>
            <person name="Uemura T."/>
            <person name="Hattori Y."/>
        </authorList>
    </citation>
    <scope>NUCLEOTIDE SEQUENCE [LARGE SCALE GENOMIC DNA]</scope>
    <source>
        <strain evidence="2 3">SC-9</strain>
    </source>
</reference>
<keyword evidence="2" id="KW-0808">Transferase</keyword>
<evidence type="ECO:0000313" key="2">
    <source>
        <dbReference type="EMBL" id="GMM33978.1"/>
    </source>
</evidence>